<protein>
    <submittedName>
        <fullName evidence="3">PRD domain-containing protein</fullName>
    </submittedName>
</protein>
<dbReference type="PANTHER" id="PTHR30185:SF16">
    <property type="entry name" value="PROTEIN GLCT"/>
    <property type="match status" value="1"/>
</dbReference>
<sequence length="288" mass="33846">MIKQDASLRIERIIGNNVLLAKDPVSGREYVLLGKGIGFFFKNEEWIEAKDKRIEKRFRLDDRDQLTQYQSMLEDIDPEVLQLSEQIIEQIAEEFALTVDNKVYFALPSHIQFAVHRLRNGMDIRNPFLYETQMCFPKEYGIAQKAAELISSAFNVEVPEDEIGFLAYHVHAAVSKMPVGQMVKFAALINDMVELIERRRSIRIPKESTDYVRLITHLRFSLERIHQSKVVANPFMHDMKKQYKEEYKLADELARMMEEHLNMKVPEDEIGYLVMHLYRLFESFPQLD</sequence>
<organism evidence="3 4">
    <name type="scientific">Paenibacillus gyeongsangnamensis</name>
    <dbReference type="NCBI Taxonomy" id="3388067"/>
    <lineage>
        <taxon>Bacteria</taxon>
        <taxon>Bacillati</taxon>
        <taxon>Bacillota</taxon>
        <taxon>Bacilli</taxon>
        <taxon>Bacillales</taxon>
        <taxon>Paenibacillaceae</taxon>
        <taxon>Paenibacillus</taxon>
    </lineage>
</organism>
<dbReference type="InterPro" id="IPR036634">
    <property type="entry name" value="PRD_sf"/>
</dbReference>
<evidence type="ECO:0000313" key="4">
    <source>
        <dbReference type="Proteomes" id="UP001527882"/>
    </source>
</evidence>
<dbReference type="SUPFAM" id="SSF63520">
    <property type="entry name" value="PTS-regulatory domain, PRD"/>
    <property type="match status" value="2"/>
</dbReference>
<feature type="domain" description="PRD" evidence="2">
    <location>
        <begin position="75"/>
        <end position="180"/>
    </location>
</feature>
<gene>
    <name evidence="3" type="ORF">O9H85_27120</name>
</gene>
<dbReference type="InterPro" id="IPR011608">
    <property type="entry name" value="PRD"/>
</dbReference>
<keyword evidence="4" id="KW-1185">Reference proteome</keyword>
<name>A0ABT4QGT8_9BACL</name>
<dbReference type="EMBL" id="JAQAGZ010000020">
    <property type="protein sequence ID" value="MCZ8516007.1"/>
    <property type="molecule type" value="Genomic_DNA"/>
</dbReference>
<comment type="caution">
    <text evidence="3">The sequence shown here is derived from an EMBL/GenBank/DDBJ whole genome shotgun (WGS) entry which is preliminary data.</text>
</comment>
<dbReference type="InterPro" id="IPR036650">
    <property type="entry name" value="CAT_RNA-bd_dom_sf"/>
</dbReference>
<dbReference type="Gene3D" id="1.20.58.1950">
    <property type="match status" value="1"/>
</dbReference>
<dbReference type="InterPro" id="IPR050661">
    <property type="entry name" value="BglG_antiterminators"/>
</dbReference>
<dbReference type="Gene3D" id="1.10.1790.10">
    <property type="entry name" value="PRD domain"/>
    <property type="match status" value="1"/>
</dbReference>
<evidence type="ECO:0000259" key="2">
    <source>
        <dbReference type="PROSITE" id="PS51372"/>
    </source>
</evidence>
<accession>A0ABT4QGT8</accession>
<dbReference type="RefSeq" id="WP_269884534.1">
    <property type="nucleotide sequence ID" value="NZ_JAQAGZ010000020.1"/>
</dbReference>
<dbReference type="SUPFAM" id="SSF50151">
    <property type="entry name" value="SacY-like RNA-binding domain"/>
    <property type="match status" value="1"/>
</dbReference>
<proteinExistence type="predicted"/>
<keyword evidence="1" id="KW-0677">Repeat</keyword>
<dbReference type="InterPro" id="IPR004341">
    <property type="entry name" value="CAT_RNA-bd_dom"/>
</dbReference>
<dbReference type="Pfam" id="PF00874">
    <property type="entry name" value="PRD"/>
    <property type="match status" value="2"/>
</dbReference>
<evidence type="ECO:0000256" key="1">
    <source>
        <dbReference type="ARBA" id="ARBA00022737"/>
    </source>
</evidence>
<dbReference type="Pfam" id="PF03123">
    <property type="entry name" value="CAT_RBD"/>
    <property type="match status" value="1"/>
</dbReference>
<reference evidence="3 4" key="1">
    <citation type="submission" date="2022-12" db="EMBL/GenBank/DDBJ databases">
        <title>Draft genome sequence of Paenibacillus sp. dW9.</title>
        <authorList>
            <person name="Choi E.-W."/>
            <person name="Kim D.-U."/>
        </authorList>
    </citation>
    <scope>NUCLEOTIDE SEQUENCE [LARGE SCALE GENOMIC DNA]</scope>
    <source>
        <strain evidence="4">dW9</strain>
    </source>
</reference>
<dbReference type="Gene3D" id="1.20.890.100">
    <property type="match status" value="1"/>
</dbReference>
<dbReference type="PROSITE" id="PS51372">
    <property type="entry name" value="PRD_2"/>
    <property type="match status" value="2"/>
</dbReference>
<evidence type="ECO:0000313" key="3">
    <source>
        <dbReference type="EMBL" id="MCZ8516007.1"/>
    </source>
</evidence>
<dbReference type="Gene3D" id="2.30.24.10">
    <property type="entry name" value="CAT RNA-binding domain"/>
    <property type="match status" value="1"/>
</dbReference>
<dbReference type="PANTHER" id="PTHR30185">
    <property type="entry name" value="CRYPTIC BETA-GLUCOSIDE BGL OPERON ANTITERMINATOR"/>
    <property type="match status" value="1"/>
</dbReference>
<dbReference type="SMART" id="SM01061">
    <property type="entry name" value="CAT_RBD"/>
    <property type="match status" value="1"/>
</dbReference>
<dbReference type="Proteomes" id="UP001527882">
    <property type="component" value="Unassembled WGS sequence"/>
</dbReference>
<feature type="domain" description="PRD" evidence="2">
    <location>
        <begin position="181"/>
        <end position="287"/>
    </location>
</feature>